<evidence type="ECO:0000256" key="1">
    <source>
        <dbReference type="SAM" id="MobiDB-lite"/>
    </source>
</evidence>
<comment type="caution">
    <text evidence="2">The sequence shown here is derived from an EMBL/GenBank/DDBJ whole genome shotgun (WGS) entry which is preliminary data.</text>
</comment>
<dbReference type="Proteomes" id="UP000287972">
    <property type="component" value="Unassembled WGS sequence"/>
</dbReference>
<gene>
    <name evidence="2" type="ORF">CEP51_011061</name>
</gene>
<keyword evidence="3" id="KW-1185">Reference proteome</keyword>
<protein>
    <submittedName>
        <fullName evidence="2">Uncharacterized protein</fullName>
    </submittedName>
</protein>
<sequence length="54" mass="6025">MDARKGFYEGIQRSPYKIDERLSLLVVSHELKKLSTKRRSKPAGKSKGGSCDDG</sequence>
<organism evidence="2 3">
    <name type="scientific">Fusarium floridanum</name>
    <dbReference type="NCBI Taxonomy" id="1325733"/>
    <lineage>
        <taxon>Eukaryota</taxon>
        <taxon>Fungi</taxon>
        <taxon>Dikarya</taxon>
        <taxon>Ascomycota</taxon>
        <taxon>Pezizomycotina</taxon>
        <taxon>Sordariomycetes</taxon>
        <taxon>Hypocreomycetidae</taxon>
        <taxon>Hypocreales</taxon>
        <taxon>Nectriaceae</taxon>
        <taxon>Fusarium</taxon>
        <taxon>Fusarium solani species complex</taxon>
    </lineage>
</organism>
<dbReference type="AlphaFoldDB" id="A0A428RCH5"/>
<dbReference type="EMBL" id="NKCL01000362">
    <property type="protein sequence ID" value="RSL75227.1"/>
    <property type="molecule type" value="Genomic_DNA"/>
</dbReference>
<evidence type="ECO:0000313" key="3">
    <source>
        <dbReference type="Proteomes" id="UP000287972"/>
    </source>
</evidence>
<name>A0A428RCH5_9HYPO</name>
<reference evidence="2 3" key="1">
    <citation type="submission" date="2017-06" db="EMBL/GenBank/DDBJ databases">
        <title>Comparative genomic analysis of Ambrosia Fusariam Clade fungi.</title>
        <authorList>
            <person name="Stajich J.E."/>
            <person name="Carrillo J."/>
            <person name="Kijimoto T."/>
            <person name="Eskalen A."/>
            <person name="O'Donnell K."/>
            <person name="Kasson M."/>
        </authorList>
    </citation>
    <scope>NUCLEOTIDE SEQUENCE [LARGE SCALE GENOMIC DNA]</scope>
    <source>
        <strain evidence="2 3">NRRL62606</strain>
    </source>
</reference>
<proteinExistence type="predicted"/>
<evidence type="ECO:0000313" key="2">
    <source>
        <dbReference type="EMBL" id="RSL75227.1"/>
    </source>
</evidence>
<feature type="region of interest" description="Disordered" evidence="1">
    <location>
        <begin position="33"/>
        <end position="54"/>
    </location>
</feature>
<accession>A0A428RCH5</accession>
<feature type="compositionally biased region" description="Basic residues" evidence="1">
    <location>
        <begin position="34"/>
        <end position="44"/>
    </location>
</feature>